<dbReference type="CDD" id="cd06558">
    <property type="entry name" value="crotonase-like"/>
    <property type="match status" value="1"/>
</dbReference>
<dbReference type="Gene3D" id="3.90.226.10">
    <property type="entry name" value="2-enoyl-CoA Hydratase, Chain A, domain 1"/>
    <property type="match status" value="1"/>
</dbReference>
<dbReference type="HOGENOM" id="CLU_680853_0_0_11"/>
<name>A0A066YJW6_9ACTN</name>
<proteinExistence type="predicted"/>
<organism evidence="1 2">
    <name type="scientific">Kitasatospora cheerisanensis KCTC 2395</name>
    <dbReference type="NCBI Taxonomy" id="1348663"/>
    <lineage>
        <taxon>Bacteria</taxon>
        <taxon>Bacillati</taxon>
        <taxon>Actinomycetota</taxon>
        <taxon>Actinomycetes</taxon>
        <taxon>Kitasatosporales</taxon>
        <taxon>Streptomycetaceae</taxon>
        <taxon>Kitasatospora</taxon>
    </lineage>
</organism>
<comment type="caution">
    <text evidence="1">The sequence shown here is derived from an EMBL/GenBank/DDBJ whole genome shotgun (WGS) entry which is preliminary data.</text>
</comment>
<dbReference type="PATRIC" id="fig|1348663.4.peg.6268"/>
<reference evidence="1 2" key="1">
    <citation type="submission" date="2014-05" db="EMBL/GenBank/DDBJ databases">
        <title>Draft Genome Sequence of Kitasatospora cheerisanensis KCTC 2395.</title>
        <authorList>
            <person name="Nam D.H."/>
        </authorList>
    </citation>
    <scope>NUCLEOTIDE SEQUENCE [LARGE SCALE GENOMIC DNA]</scope>
    <source>
        <strain evidence="1 2">KCTC 2395</strain>
    </source>
</reference>
<dbReference type="AlphaFoldDB" id="A0A066YJW6"/>
<dbReference type="PANTHER" id="PTHR11941">
    <property type="entry name" value="ENOYL-COA HYDRATASE-RELATED"/>
    <property type="match status" value="1"/>
</dbReference>
<dbReference type="Gene3D" id="1.20.58.1300">
    <property type="match status" value="1"/>
</dbReference>
<keyword evidence="2" id="KW-1185">Reference proteome</keyword>
<evidence type="ECO:0000313" key="2">
    <source>
        <dbReference type="Proteomes" id="UP000027178"/>
    </source>
</evidence>
<dbReference type="NCBIfam" id="NF042432">
    <property type="entry name" value="DHPACoAdixog_DpgC"/>
    <property type="match status" value="1"/>
</dbReference>
<protein>
    <recommendedName>
        <fullName evidence="3">Enoyl-CoA hydratase</fullName>
    </recommendedName>
</protein>
<gene>
    <name evidence="1" type="ORF">KCH_64780</name>
</gene>
<accession>A0A066YJW6</accession>
<evidence type="ECO:0000313" key="1">
    <source>
        <dbReference type="EMBL" id="KDN81758.1"/>
    </source>
</evidence>
<dbReference type="OrthoDB" id="7337390at2"/>
<sequence length="433" mass="46703">MSTSHARAADTVELPHPDPLDRAVRLLAPLPDPGPYSGEERPLVEQALERARAQRTALLDVHAGALYDRLTGGRTRRPRLDALVAAADAAAPGLVPSPAQLRAERATPVAERLGYDVDLGVFLRGLLRCPPAGDHLLDSMLRPTDRALGLLDGFRATGAVRLETTLLERHAGVARITMCAPDRLNAEDEQQVDDMETAVDLALLDEQCEIGLIRGGEMTHPRYAGRRVFSAGINLKRLHAGEISLVGFLLRRELGYLRKLLLGLRTDEPSWRYPLTDMPWVAAVDGFAIGGGMQLLLAVDHVLAASDAYLSLPAAQEGIVPGAADFRLPPVTGPRLARQIILGGRRVHAADPEARTLVDEVVDPAGLDEAVELALVRLRDPAVTANRRMVNLALEPADGFRAYMAEFAVQQALRIHAADVLGKAGRFAARPPG</sequence>
<dbReference type="InterPro" id="IPR001753">
    <property type="entry name" value="Enoyl-CoA_hydra/iso"/>
</dbReference>
<dbReference type="GO" id="GO:0003824">
    <property type="term" value="F:catalytic activity"/>
    <property type="evidence" value="ECO:0007669"/>
    <property type="project" value="UniProtKB-ARBA"/>
</dbReference>
<dbReference type="GO" id="GO:0006635">
    <property type="term" value="P:fatty acid beta-oxidation"/>
    <property type="evidence" value="ECO:0007669"/>
    <property type="project" value="TreeGrafter"/>
</dbReference>
<dbReference type="Pfam" id="PF00378">
    <property type="entry name" value="ECH_1"/>
    <property type="match status" value="1"/>
</dbReference>
<dbReference type="Proteomes" id="UP000027178">
    <property type="component" value="Unassembled WGS sequence"/>
</dbReference>
<dbReference type="InterPro" id="IPR053482">
    <property type="entry name" value="DPA-CoA_Dioxygenase"/>
</dbReference>
<dbReference type="eggNOG" id="COG1024">
    <property type="taxonomic scope" value="Bacteria"/>
</dbReference>
<dbReference type="EMBL" id="JNBY01000131">
    <property type="protein sequence ID" value="KDN81758.1"/>
    <property type="molecule type" value="Genomic_DNA"/>
</dbReference>
<dbReference type="PANTHER" id="PTHR11941:SF54">
    <property type="entry name" value="ENOYL-COA HYDRATASE, MITOCHONDRIAL"/>
    <property type="match status" value="1"/>
</dbReference>
<dbReference type="SUPFAM" id="SSF52096">
    <property type="entry name" value="ClpP/crotonase"/>
    <property type="match status" value="1"/>
</dbReference>
<dbReference type="InterPro" id="IPR029045">
    <property type="entry name" value="ClpP/crotonase-like_dom_sf"/>
</dbReference>
<dbReference type="RefSeq" id="WP_051653617.1">
    <property type="nucleotide sequence ID" value="NZ_KK853997.1"/>
</dbReference>
<evidence type="ECO:0008006" key="3">
    <source>
        <dbReference type="Google" id="ProtNLM"/>
    </source>
</evidence>